<dbReference type="EMBL" id="JASNJE010000037">
    <property type="protein sequence ID" value="MDK3075406.1"/>
    <property type="molecule type" value="Genomic_DNA"/>
</dbReference>
<dbReference type="RefSeq" id="WP_284487334.1">
    <property type="nucleotide sequence ID" value="NZ_JASNJE010000037.1"/>
</dbReference>
<reference evidence="2 3" key="1">
    <citation type="submission" date="2023-05" db="EMBL/GenBank/DDBJ databases">
        <title>Sedimentitalea sp. nov. JM2-8.</title>
        <authorList>
            <person name="Huang J."/>
        </authorList>
    </citation>
    <scope>NUCLEOTIDE SEQUENCE [LARGE SCALE GENOMIC DNA]</scope>
    <source>
        <strain evidence="2 3">JM2-8</strain>
    </source>
</reference>
<name>A0ABT7FJT0_9RHOB</name>
<keyword evidence="3" id="KW-1185">Reference proteome</keyword>
<evidence type="ECO:0000256" key="1">
    <source>
        <dbReference type="SAM" id="Coils"/>
    </source>
</evidence>
<dbReference type="Pfam" id="PF21810">
    <property type="entry name" value="DUF6880"/>
    <property type="match status" value="1"/>
</dbReference>
<evidence type="ECO:0000313" key="3">
    <source>
        <dbReference type="Proteomes" id="UP001227126"/>
    </source>
</evidence>
<dbReference type="Proteomes" id="UP001227126">
    <property type="component" value="Unassembled WGS sequence"/>
</dbReference>
<keyword evidence="1" id="KW-0175">Coiled coil</keyword>
<sequence>MSRKALNKKNLAALGADRLADLCLELGEGSAEIKRRLRLELTHAAGPDALAHEVRKRIATIRRSTSYIEWNRTRPLVRDLDTQLTMIADRIAPDAPDTAFDLLWTFIELAPSVHERADDSNGSIGAVFNDALTRFADLAPRVQPNQPALADRIFAAMSDNGYGEWDGLLDHVGSALKPEGIAALKQAVDAYEAAPLPEDTMESRAVFVGVGRAGYALDTDWPAQRKADELRRWRQEIADLEGDVDAYLSQFDVERLENPAFAASAATRLIAADRAAEALPILETARDKAGRRYIPLDWDEAYVAALSALDRKEELHAFRWQKFSTVLAPGYLRDLLKALPDFDDIEMEQKAKDLALGHRDFEAALAFFLDWPDLGLAADLITARGDELDGDAYSALTPAADALQHEHPLAAMLCRRAMIRYTLDKAKSTRYKHAIRHFSECASADGDIGSYGRFVDHEAFAAELKAKHPRKLGFWSGVKSG</sequence>
<dbReference type="InterPro" id="IPR049245">
    <property type="entry name" value="DUF6880"/>
</dbReference>
<feature type="coiled-coil region" evidence="1">
    <location>
        <begin position="223"/>
        <end position="250"/>
    </location>
</feature>
<protein>
    <submittedName>
        <fullName evidence="2">Uncharacterized protein</fullName>
    </submittedName>
</protein>
<proteinExistence type="predicted"/>
<organism evidence="2 3">
    <name type="scientific">Sedimentitalea xiamensis</name>
    <dbReference type="NCBI Taxonomy" id="3050037"/>
    <lineage>
        <taxon>Bacteria</taxon>
        <taxon>Pseudomonadati</taxon>
        <taxon>Pseudomonadota</taxon>
        <taxon>Alphaproteobacteria</taxon>
        <taxon>Rhodobacterales</taxon>
        <taxon>Paracoccaceae</taxon>
        <taxon>Sedimentitalea</taxon>
    </lineage>
</organism>
<comment type="caution">
    <text evidence="2">The sequence shown here is derived from an EMBL/GenBank/DDBJ whole genome shotgun (WGS) entry which is preliminary data.</text>
</comment>
<accession>A0ABT7FJT0</accession>
<evidence type="ECO:0000313" key="2">
    <source>
        <dbReference type="EMBL" id="MDK3075406.1"/>
    </source>
</evidence>
<gene>
    <name evidence="2" type="ORF">QO034_20210</name>
</gene>